<evidence type="ECO:0000313" key="10">
    <source>
        <dbReference type="EMBL" id="QEC70976.1"/>
    </source>
</evidence>
<dbReference type="InterPro" id="IPR047050">
    <property type="entry name" value="NGN"/>
</dbReference>
<dbReference type="CDD" id="cd09891">
    <property type="entry name" value="NGN_Bact_1"/>
    <property type="match status" value="1"/>
</dbReference>
<dbReference type="GO" id="GO:0032784">
    <property type="term" value="P:regulation of DNA-templated transcription elongation"/>
    <property type="evidence" value="ECO:0007669"/>
    <property type="project" value="InterPro"/>
</dbReference>
<keyword evidence="4 5" id="KW-0804">Transcription</keyword>
<evidence type="ECO:0000256" key="1">
    <source>
        <dbReference type="ARBA" id="ARBA00022472"/>
    </source>
</evidence>
<evidence type="ECO:0000256" key="7">
    <source>
        <dbReference type="RuleBase" id="RU000538"/>
    </source>
</evidence>
<protein>
    <recommendedName>
        <fullName evidence="5 6">Transcription termination/antitermination protein NusG</fullName>
    </recommendedName>
</protein>
<dbReference type="InterPro" id="IPR043425">
    <property type="entry name" value="NusG-like"/>
</dbReference>
<dbReference type="InterPro" id="IPR008991">
    <property type="entry name" value="Translation_prot_SH3-like_sf"/>
</dbReference>
<keyword evidence="3 5" id="KW-0805">Transcription regulation</keyword>
<feature type="domain" description="NusG-like N-terminal" evidence="8">
    <location>
        <begin position="22"/>
        <end position="137"/>
    </location>
</feature>
<dbReference type="AlphaFoldDB" id="A0A5B8VK26"/>
<keyword evidence="2 5" id="KW-0889">Transcription antitermination</keyword>
<dbReference type="FunFam" id="2.30.30.30:FF:000002">
    <property type="entry name" value="Transcription termination/antitermination factor NusG"/>
    <property type="match status" value="1"/>
</dbReference>
<dbReference type="GO" id="GO:0006354">
    <property type="term" value="P:DNA-templated transcription elongation"/>
    <property type="evidence" value="ECO:0007669"/>
    <property type="project" value="UniProtKB-UniRule"/>
</dbReference>
<dbReference type="InterPro" id="IPR001062">
    <property type="entry name" value="Transcrpt_antiterm_NusG"/>
</dbReference>
<dbReference type="SUPFAM" id="SSF50104">
    <property type="entry name" value="Translation proteins SH3-like domain"/>
    <property type="match status" value="1"/>
</dbReference>
<dbReference type="SMART" id="SM00738">
    <property type="entry name" value="NGN"/>
    <property type="match status" value="1"/>
</dbReference>
<dbReference type="RefSeq" id="WP_146780235.1">
    <property type="nucleotide sequence ID" value="NZ_CP042434.1"/>
</dbReference>
<dbReference type="CDD" id="cd06091">
    <property type="entry name" value="KOW_NusG"/>
    <property type="match status" value="1"/>
</dbReference>
<dbReference type="SMART" id="SM00739">
    <property type="entry name" value="KOW"/>
    <property type="match status" value="1"/>
</dbReference>
<dbReference type="InterPro" id="IPR006645">
    <property type="entry name" value="NGN-like_dom"/>
</dbReference>
<dbReference type="Pfam" id="PF02357">
    <property type="entry name" value="NusG"/>
    <property type="match status" value="1"/>
</dbReference>
<dbReference type="Gene3D" id="3.30.70.940">
    <property type="entry name" value="NusG, N-terminal domain"/>
    <property type="match status" value="1"/>
</dbReference>
<evidence type="ECO:0000256" key="3">
    <source>
        <dbReference type="ARBA" id="ARBA00023015"/>
    </source>
</evidence>
<comment type="similarity">
    <text evidence="5 7">Belongs to the NusG family.</text>
</comment>
<dbReference type="EMBL" id="CP042434">
    <property type="protein sequence ID" value="QEC70976.1"/>
    <property type="molecule type" value="Genomic_DNA"/>
</dbReference>
<dbReference type="Proteomes" id="UP000321291">
    <property type="component" value="Chromosome"/>
</dbReference>
<reference evidence="10 11" key="1">
    <citation type="journal article" date="2017" name="Int. J. Syst. Evol. Microbiol.">
        <title>Arachidicoccus ginsenosidivorans sp. nov., with ginsenoside-converting activity isolated from ginseng cultivating soil.</title>
        <authorList>
            <person name="Siddiqi M.Z."/>
            <person name="Aslam Z."/>
            <person name="Im W.T."/>
        </authorList>
    </citation>
    <scope>NUCLEOTIDE SEQUENCE [LARGE SCALE GENOMIC DNA]</scope>
    <source>
        <strain evidence="10 11">Gsoil 809</strain>
    </source>
</reference>
<dbReference type="PROSITE" id="PS01014">
    <property type="entry name" value="NUSG"/>
    <property type="match status" value="1"/>
</dbReference>
<feature type="domain" description="KOW" evidence="9">
    <location>
        <begin position="150"/>
        <end position="177"/>
    </location>
</feature>
<dbReference type="InterPro" id="IPR036735">
    <property type="entry name" value="NGN_dom_sf"/>
</dbReference>
<evidence type="ECO:0000256" key="5">
    <source>
        <dbReference type="HAMAP-Rule" id="MF_00948"/>
    </source>
</evidence>
<dbReference type="PANTHER" id="PTHR30265:SF2">
    <property type="entry name" value="TRANSCRIPTION TERMINATION_ANTITERMINATION PROTEIN NUSG"/>
    <property type="match status" value="1"/>
</dbReference>
<dbReference type="GO" id="GO:0006353">
    <property type="term" value="P:DNA-templated transcription termination"/>
    <property type="evidence" value="ECO:0007669"/>
    <property type="project" value="UniProtKB-UniRule"/>
</dbReference>
<dbReference type="Gene3D" id="2.30.30.30">
    <property type="match status" value="1"/>
</dbReference>
<name>A0A5B8VK26_9BACT</name>
<evidence type="ECO:0000256" key="4">
    <source>
        <dbReference type="ARBA" id="ARBA00023163"/>
    </source>
</evidence>
<dbReference type="KEGG" id="agi:FSB73_04060"/>
<evidence type="ECO:0000259" key="8">
    <source>
        <dbReference type="SMART" id="SM00738"/>
    </source>
</evidence>
<dbReference type="GO" id="GO:0031564">
    <property type="term" value="P:transcription antitermination"/>
    <property type="evidence" value="ECO:0007669"/>
    <property type="project" value="UniProtKB-UniRule"/>
</dbReference>
<dbReference type="OrthoDB" id="9809075at2"/>
<dbReference type="PANTHER" id="PTHR30265">
    <property type="entry name" value="RHO-INTERACTING TRANSCRIPTION TERMINATION FACTOR NUSG"/>
    <property type="match status" value="1"/>
</dbReference>
<gene>
    <name evidence="5 10" type="primary">nusG</name>
    <name evidence="10" type="ORF">FSB73_04060</name>
</gene>
<dbReference type="InterPro" id="IPR005824">
    <property type="entry name" value="KOW"/>
</dbReference>
<keyword evidence="11" id="KW-1185">Reference proteome</keyword>
<comment type="function">
    <text evidence="5 7">Participates in transcription elongation, termination and antitermination.</text>
</comment>
<evidence type="ECO:0000256" key="6">
    <source>
        <dbReference type="NCBIfam" id="TIGR00922"/>
    </source>
</evidence>
<dbReference type="SUPFAM" id="SSF82679">
    <property type="entry name" value="N-utilization substance G protein NusG, N-terminal domain"/>
    <property type="match status" value="1"/>
</dbReference>
<dbReference type="HAMAP" id="MF_00948">
    <property type="entry name" value="NusG"/>
    <property type="match status" value="1"/>
</dbReference>
<evidence type="ECO:0000259" key="9">
    <source>
        <dbReference type="SMART" id="SM00739"/>
    </source>
</evidence>
<proteinExistence type="inferred from homology"/>
<sequence>MVTEENVNPQNNAASEESQEENTKWYVLRVVSGKEKKIKEYLDKDIIRNDWSEIIKQVFLPMEKIWYVQKGKKVMREKNYYPGYVMIEVAKGKLTDDIVQHVSGITNIMHFLTDGKGSKGNIISLRRSEVNKMLGKVDEMNDQGEIINEPFIVGETIKIIEGPFNDFNGVIEEINDEKKKLKVTVKIFGRSTPVELSYVQVEKVL</sequence>
<evidence type="ECO:0000256" key="2">
    <source>
        <dbReference type="ARBA" id="ARBA00022814"/>
    </source>
</evidence>
<dbReference type="GO" id="GO:0005829">
    <property type="term" value="C:cytosol"/>
    <property type="evidence" value="ECO:0007669"/>
    <property type="project" value="TreeGrafter"/>
</dbReference>
<keyword evidence="1 5" id="KW-0806">Transcription termination</keyword>
<dbReference type="PRINTS" id="PR00338">
    <property type="entry name" value="NUSGTNSCPFCT"/>
</dbReference>
<evidence type="ECO:0000313" key="11">
    <source>
        <dbReference type="Proteomes" id="UP000321291"/>
    </source>
</evidence>
<dbReference type="InterPro" id="IPR015869">
    <property type="entry name" value="Transcrpt_antiterm_NusG_bac_CS"/>
</dbReference>
<organism evidence="10 11">
    <name type="scientific">Arachidicoccus ginsenosidivorans</name>
    <dbReference type="NCBI Taxonomy" id="496057"/>
    <lineage>
        <taxon>Bacteria</taxon>
        <taxon>Pseudomonadati</taxon>
        <taxon>Bacteroidota</taxon>
        <taxon>Chitinophagia</taxon>
        <taxon>Chitinophagales</taxon>
        <taxon>Chitinophagaceae</taxon>
        <taxon>Arachidicoccus</taxon>
    </lineage>
</organism>
<dbReference type="InterPro" id="IPR014722">
    <property type="entry name" value="Rib_uL2_dom2"/>
</dbReference>
<accession>A0A5B8VK26</accession>
<dbReference type="Pfam" id="PF00467">
    <property type="entry name" value="KOW"/>
    <property type="match status" value="1"/>
</dbReference>
<dbReference type="NCBIfam" id="TIGR00922">
    <property type="entry name" value="nusG"/>
    <property type="match status" value="1"/>
</dbReference>